<feature type="signal peptide" evidence="7">
    <location>
        <begin position="1"/>
        <end position="23"/>
    </location>
</feature>
<evidence type="ECO:0000256" key="1">
    <source>
        <dbReference type="ARBA" id="ARBA00022512"/>
    </source>
</evidence>
<evidence type="ECO:0008006" key="12">
    <source>
        <dbReference type="Google" id="ProtNLM"/>
    </source>
</evidence>
<dbReference type="Pfam" id="PF19258">
    <property type="entry name" value="KxYKxGKxW_sig"/>
    <property type="match status" value="1"/>
</dbReference>
<feature type="compositionally biased region" description="Polar residues" evidence="5">
    <location>
        <begin position="148"/>
        <end position="169"/>
    </location>
</feature>
<dbReference type="Gene3D" id="3.10.430.110">
    <property type="match status" value="3"/>
</dbReference>
<dbReference type="EMBL" id="AZFF01000006">
    <property type="protein sequence ID" value="KRL55799.1"/>
    <property type="molecule type" value="Genomic_DNA"/>
</dbReference>
<sequence length="2857" mass="300114">MYKAGKAWVFANIIALSFGAAVATSTTKPVKADTSDNAGTELPSGSSSAQQNSAVIQSLTKASSTSSSTDSAKTSDAKSLVLSNSDSSAITTASSKDTSSSTSETAQSENTSSTSQSASQVSQTQTASDPAADKASAASLASSGDTSNSTESKTIADVQTASATSVKSANQEKEKTSAVSSNGNSQSEAATVASLQADESASAPQTAPTAAVAPTHLDTANSDRKEEVSQVETNSSAMTLVSVSPNTAASVSAVNSLQALSLVKPSEFVKGTQTQYDENGTLIVNLPAGASADDVQQVKQALTNAHIQKIEINLKDAATDDYVTGQNDALSVFAQAFWSGAGSGTGQAFSDWTGTALDAPDFSQQLAELKAADTSSAQQTINDQVQAIITSWANQIVAKIDWNSLSNSTAYKSGMGPLSVNTSDGQRGYADVMKSFVKGSITAEAYYLWLVKSTDNTSNSLYYGTQGYNDAGTDSAGTAHTHFNQLITTLNSFSTNTATDSNLVKAYDGGHAMALVWLTGDDSEASKLQDAFGTNTSDSTPGVSDNGGYGVDKSHAVLLNEIGQAAGDYTLQRINSTLPTLGKGVSSVSFVTFDTVKTAFMNADNFPSSAYGNVPASFNNLTKLEQSLATTTLRAYYDEWENIVNTAFKQATTDALKGSALALNYATTPVAKNITYSSDYNATQQKIYRYAYRYAKAYLSGYEAKTDGDFPTSHFGNGNTPLGSTNAGTTDGVWSPLDLAIYSVLTGKPYSYSIAANGINTENGGKQDAVVGSDFQSEGYSATNADWIATAAQNDMYQLALNVANQAKTDFLSDIQLAINNKDLTKLESATAFLPSATNHGALSGSQYIYYSQHSYVYYKVFSALYNSYFTNTDGTPNNIIENAIKDADAYVIKSGDSHNGHPVAQSLADAEKATPSLVAKVNDNNITLNGDVTYTAPYSETTDSTGKTTPVSGVTTVTPAAETTIKSSDLSAANTANAQQVIQNAINYAYVHEESVAIPAYEAGYAAVQKHLNVTPATADQAVVDTPNSTYQFENKSSVTDTITPVLTTTNPDGSTVWTANYSNADGTTTVVTINRAANSTDPKLGAIATMELVVRGTSNPSGSDSGAVVPATVTLDSGASVSGVQVKYDSLQLNSNIALDTANPKYTDVTIADNGDGTLGYTFVRDAQSEVTTKSTGTKVTTDGTETGNVYQAGWNYRKSFVSEITLKQQTADTDYRNAKGNTDNSLTNQQIYAGFFENNDQNGNPIANDNATSSLEIDPVTDADGVVDKTTNVKTAYGQFKQEKITNLDGSYVNVTLNTDGSVNYQVYDTKGKESAKNAEGTLAANDYSPIIVTNQDAGPNDLNSSYVKITRSLNDAITVHEIGVQAKMINNLDVVNNGTTATATVSMGANVEPSMTSTTIVTPVSALHQGVLFTKDTVDPKFGGIGINSVYDNKKDAQGNPLPNTKGLTYQGTVNGASVDSTTTPSTPAYYGEPENTTTTIQYLATNASNSKTGTTATIDVTGSTPKVVITLGTMTDPVSGKTVVKSSSEFDPAKTADSNSGTSVFDWLKSDGTLSVTNLPTGWAYDDGTKTLTYTPTTDADKAALIKAITDTKDGKYSINWSNSSNHTGPALIDQYNDVMNIQVDATLKSQATIPQTIDTSDSKQVNADHQYTFTNAAIVGATKSSDPNGLVTDYIEKWAKSDGTDSKTYTGAINGMPLPKGVSAVTLKANGDVVVTFDPEAATSNYNAQTKKNDIKLVLPFTVDSTGKYVPASADTTDPMAGLTLDMTMQADVKVSYKPAAGGANTTVTQNGQSTNVDYAATTADLQTPNTQTGMALGSEYSATVPATIAADKTANFDGATYKLINGTATNDPTGVNIDNATVEFGTNDKTYLYAKTVGVIQGVTPNKPTVTVNKTATVADGVTETIDLSKEASDYDWNTVTFTPDANTSTKYDVKAVVNKAAKTVTVTFTPKTRADDLDFMADAYQDGLPLNGWLTDQKTVTGSTTPVLNNALYVETKAEPALENYTKAATIDVSKSGSGYDATAHTYTFDVPASALSTQELTLLAQGQTLVLTNNSSMTDVKKGYSLYSSDNWGSVKSMAISLNADGTAHVVATLDTSSTPDSSLQNGAILIAGASTDSPADSGIYLALTLTNDLTQDSTGLPANVTKPTYTDIDGKALKSTDSLTSKAVAGYAITSVTFNGTPVPSSELTNNADGTTTYSATHGWGSNSGVTTADKLVWNYAPAKVAATIGTQSKFYGMADPTTPYTVTGLSSWLKAPKTGWQADDFTRSYAKTNTAKDPLKDPVGDYTVTLSDQGIKDLQAANPDYTITDAAGKSTVDKIVAGKLTIKPAPIKSTTKNATRVYNGKSVADDNTNSDGTAYVPTYFFNPTDSTKSTTVPADLKLTDPQDYSYFLADGTTPIAASDAKNVGTYVWKLSATGKKALYQRLGNADGENLDLDFLLSDDSLDSGEYTITADPLDVSVNDGSRAYNGNDIGTDDSSADKKDFTKITFKNKKGDLTQIPDSISLDPKTDFTYKNAKGEVIPYSSVKDAGTYTWTVNDAGKAAIAAHFGEVKDANGKVTQQADFSIDDSQLTGSYTITPVAITIGAPTLEKTYDGNAYTGTDDVAKITGQPANGTALKYTMTDISNDKNVGTYTISIMATGSDNPDYTITVTAGSLKIDPRTSTTTPPSTPTNPGNPNKPSGNQPQTPNAPQRPSATPNHSEQTPTQTAVPTIPAKTESRSQTPTPSFSTETKFTHTSVTTEVTPAQTSALTKVAPGQAATLSVPRVTMTINTRRTTVPFIAQTVRELAAPIVAAHKTIRRAPSKENALPNTGEQNSNVTLIIGISLFTNCLIFAAVRKLRRERN</sequence>
<feature type="domain" description="Gram-positive cocci surface proteins LPxTG" evidence="8">
    <location>
        <begin position="2816"/>
        <end position="2839"/>
    </location>
</feature>
<evidence type="ECO:0000313" key="11">
    <source>
        <dbReference type="Proteomes" id="UP000051999"/>
    </source>
</evidence>
<dbReference type="Pfam" id="PF17883">
    <property type="entry name" value="MBG"/>
    <property type="match status" value="3"/>
</dbReference>
<gene>
    <name evidence="10" type="ORF">FD35_GL002330</name>
</gene>
<dbReference type="InterPro" id="IPR041277">
    <property type="entry name" value="MBG_Lactobacillales"/>
</dbReference>
<dbReference type="InterPro" id="IPR019931">
    <property type="entry name" value="LPXTG_anchor"/>
</dbReference>
<feature type="compositionally biased region" description="Polar residues" evidence="5">
    <location>
        <begin position="2696"/>
        <end position="2722"/>
    </location>
</feature>
<keyword evidence="6" id="KW-0472">Membrane</keyword>
<protein>
    <recommendedName>
        <fullName evidence="12">Gram-positive cocci surface proteins LPxTG domain-containing protein</fullName>
    </recommendedName>
</protein>
<feature type="compositionally biased region" description="Low complexity" evidence="5">
    <location>
        <begin position="201"/>
        <end position="215"/>
    </location>
</feature>
<keyword evidence="4" id="KW-0572">Peptidoglycan-anchor</keyword>
<dbReference type="PATRIC" id="fig|1114972.6.peg.2393"/>
<feature type="domain" description="MBG" evidence="9">
    <location>
        <begin position="2469"/>
        <end position="2591"/>
    </location>
</feature>
<comment type="caution">
    <text evidence="10">The sequence shown here is derived from an EMBL/GenBank/DDBJ whole genome shotgun (WGS) entry which is preliminary data.</text>
</comment>
<evidence type="ECO:0000256" key="2">
    <source>
        <dbReference type="ARBA" id="ARBA00022525"/>
    </source>
</evidence>
<evidence type="ECO:0000256" key="6">
    <source>
        <dbReference type="SAM" id="Phobius"/>
    </source>
</evidence>
<feature type="compositionally biased region" description="Low complexity" evidence="5">
    <location>
        <begin position="60"/>
        <end position="147"/>
    </location>
</feature>
<dbReference type="OrthoDB" id="2250692at2"/>
<feature type="transmembrane region" description="Helical" evidence="6">
    <location>
        <begin position="2831"/>
        <end position="2849"/>
    </location>
</feature>
<keyword evidence="11" id="KW-1185">Reference proteome</keyword>
<feature type="region of interest" description="Disordered" evidence="5">
    <location>
        <begin position="26"/>
        <end position="235"/>
    </location>
</feature>
<dbReference type="InterPro" id="IPR022263">
    <property type="entry name" value="KxYKxGKxW"/>
</dbReference>
<dbReference type="Pfam" id="PF00746">
    <property type="entry name" value="Gram_pos_anchor"/>
    <property type="match status" value="1"/>
</dbReference>
<dbReference type="eggNOG" id="COG0810">
    <property type="taxonomic scope" value="Bacteria"/>
</dbReference>
<keyword evidence="3 7" id="KW-0732">Signal</keyword>
<dbReference type="STRING" id="1114972.FD35_GL002330"/>
<keyword evidence="2" id="KW-0964">Secreted</keyword>
<dbReference type="Proteomes" id="UP000051999">
    <property type="component" value="Unassembled WGS sequence"/>
</dbReference>
<evidence type="ECO:0000313" key="10">
    <source>
        <dbReference type="EMBL" id="KRL55799.1"/>
    </source>
</evidence>
<feature type="domain" description="MBG" evidence="9">
    <location>
        <begin position="2234"/>
        <end position="2325"/>
    </location>
</feature>
<evidence type="ECO:0000256" key="4">
    <source>
        <dbReference type="ARBA" id="ARBA00023088"/>
    </source>
</evidence>
<evidence type="ECO:0000256" key="3">
    <source>
        <dbReference type="ARBA" id="ARBA00022729"/>
    </source>
</evidence>
<organism evidence="10 11">
    <name type="scientific">Furfurilactobacillus rossiae DSM 15814</name>
    <dbReference type="NCBI Taxonomy" id="1114972"/>
    <lineage>
        <taxon>Bacteria</taxon>
        <taxon>Bacillati</taxon>
        <taxon>Bacillota</taxon>
        <taxon>Bacilli</taxon>
        <taxon>Lactobacillales</taxon>
        <taxon>Lactobacillaceae</taxon>
        <taxon>Furfurilactobacillus</taxon>
    </lineage>
</organism>
<feature type="compositionally biased region" description="Polar residues" evidence="5">
    <location>
        <begin position="177"/>
        <end position="199"/>
    </location>
</feature>
<feature type="region of interest" description="Disordered" evidence="5">
    <location>
        <begin position="2665"/>
        <end position="2753"/>
    </location>
</feature>
<keyword evidence="6" id="KW-1133">Transmembrane helix</keyword>
<name>A0A0R1RFZ5_9LACO</name>
<feature type="chain" id="PRO_5039265409" description="Gram-positive cocci surface proteins LPxTG domain-containing protein" evidence="7">
    <location>
        <begin position="24"/>
        <end position="2857"/>
    </location>
</feature>
<feature type="compositionally biased region" description="Polar residues" evidence="5">
    <location>
        <begin position="2732"/>
        <end position="2753"/>
    </location>
</feature>
<evidence type="ECO:0000259" key="9">
    <source>
        <dbReference type="Pfam" id="PF17883"/>
    </source>
</evidence>
<accession>A0A0R1RFZ5</accession>
<evidence type="ECO:0000259" key="8">
    <source>
        <dbReference type="Pfam" id="PF00746"/>
    </source>
</evidence>
<evidence type="ECO:0000256" key="7">
    <source>
        <dbReference type="SAM" id="SignalP"/>
    </source>
</evidence>
<keyword evidence="6" id="KW-0812">Transmembrane</keyword>
<proteinExistence type="predicted"/>
<reference evidence="10 11" key="1">
    <citation type="journal article" date="2015" name="Genome Announc.">
        <title>Expanding the biotechnology potential of lactobacilli through comparative genomics of 213 strains and associated genera.</title>
        <authorList>
            <person name="Sun Z."/>
            <person name="Harris H.M."/>
            <person name="McCann A."/>
            <person name="Guo C."/>
            <person name="Argimon S."/>
            <person name="Zhang W."/>
            <person name="Yang X."/>
            <person name="Jeffery I.B."/>
            <person name="Cooney J.C."/>
            <person name="Kagawa T.F."/>
            <person name="Liu W."/>
            <person name="Song Y."/>
            <person name="Salvetti E."/>
            <person name="Wrobel A."/>
            <person name="Rasinkangas P."/>
            <person name="Parkhill J."/>
            <person name="Rea M.C."/>
            <person name="O'Sullivan O."/>
            <person name="Ritari J."/>
            <person name="Douillard F.P."/>
            <person name="Paul Ross R."/>
            <person name="Yang R."/>
            <person name="Briner A.E."/>
            <person name="Felis G.E."/>
            <person name="de Vos W.M."/>
            <person name="Barrangou R."/>
            <person name="Klaenhammer T.R."/>
            <person name="Caufield P.W."/>
            <person name="Cui Y."/>
            <person name="Zhang H."/>
            <person name="O'Toole P.W."/>
        </authorList>
    </citation>
    <scope>NUCLEOTIDE SEQUENCE [LARGE SCALE GENOMIC DNA]</scope>
    <source>
        <strain evidence="10 11">DSM 15814</strain>
    </source>
</reference>
<feature type="domain" description="MBG" evidence="9">
    <location>
        <begin position="2343"/>
        <end position="2465"/>
    </location>
</feature>
<evidence type="ECO:0000256" key="5">
    <source>
        <dbReference type="SAM" id="MobiDB-lite"/>
    </source>
</evidence>
<feature type="compositionally biased region" description="Polar residues" evidence="5">
    <location>
        <begin position="35"/>
        <end position="59"/>
    </location>
</feature>
<feature type="compositionally biased region" description="Low complexity" evidence="5">
    <location>
        <begin position="2674"/>
        <end position="2695"/>
    </location>
</feature>
<keyword evidence="1" id="KW-0134">Cell wall</keyword>